<dbReference type="Gene3D" id="2.40.110.10">
    <property type="entry name" value="Butyryl-CoA Dehydrogenase, subunit A, domain 2"/>
    <property type="match status" value="1"/>
</dbReference>
<keyword evidence="3 6" id="KW-0285">Flavoprotein</keyword>
<dbReference type="Pfam" id="PF02771">
    <property type="entry name" value="Acyl-CoA_dh_N"/>
    <property type="match status" value="1"/>
</dbReference>
<evidence type="ECO:0000256" key="1">
    <source>
        <dbReference type="ARBA" id="ARBA00001974"/>
    </source>
</evidence>
<proteinExistence type="inferred from homology"/>
<dbReference type="EMBL" id="AYXO01000073">
    <property type="protein sequence ID" value="ETA04668.1"/>
    <property type="molecule type" value="Genomic_DNA"/>
</dbReference>
<evidence type="ECO:0000256" key="3">
    <source>
        <dbReference type="ARBA" id="ARBA00022630"/>
    </source>
</evidence>
<protein>
    <submittedName>
        <fullName evidence="10">Acyl-CoA dehydrogenase</fullName>
    </submittedName>
</protein>
<feature type="domain" description="Acyl-CoA oxidase/dehydrogenase middle" evidence="8">
    <location>
        <begin position="127"/>
        <end position="216"/>
    </location>
</feature>
<dbReference type="Gene3D" id="1.10.540.10">
    <property type="entry name" value="Acyl-CoA dehydrogenase/oxidase, N-terminal domain"/>
    <property type="match status" value="1"/>
</dbReference>
<comment type="caution">
    <text evidence="10">The sequence shown here is derived from an EMBL/GenBank/DDBJ whole genome shotgun (WGS) entry which is preliminary data.</text>
</comment>
<keyword evidence="5 6" id="KW-0560">Oxidoreductase</keyword>
<feature type="domain" description="Acyl-CoA dehydrogenase/oxidase C-terminal" evidence="7">
    <location>
        <begin position="231"/>
        <end position="376"/>
    </location>
</feature>
<organism evidence="10 11">
    <name type="scientific">Gordonia alkanivorans CGMCC 6845</name>
    <dbReference type="NCBI Taxonomy" id="1423140"/>
    <lineage>
        <taxon>Bacteria</taxon>
        <taxon>Bacillati</taxon>
        <taxon>Actinomycetota</taxon>
        <taxon>Actinomycetes</taxon>
        <taxon>Mycobacteriales</taxon>
        <taxon>Gordoniaceae</taxon>
        <taxon>Gordonia</taxon>
    </lineage>
</organism>
<gene>
    <name evidence="10" type="ORF">V525_21385</name>
</gene>
<evidence type="ECO:0000313" key="11">
    <source>
        <dbReference type="Proteomes" id="UP000035035"/>
    </source>
</evidence>
<dbReference type="InterPro" id="IPR006091">
    <property type="entry name" value="Acyl-CoA_Oxase/DH_mid-dom"/>
</dbReference>
<dbReference type="InterPro" id="IPR036250">
    <property type="entry name" value="AcylCo_DH-like_C"/>
</dbReference>
<dbReference type="InterPro" id="IPR013786">
    <property type="entry name" value="AcylCoA_DH/ox_N"/>
</dbReference>
<dbReference type="InterPro" id="IPR052161">
    <property type="entry name" value="Mycobact_Acyl-CoA_DH"/>
</dbReference>
<evidence type="ECO:0000259" key="9">
    <source>
        <dbReference type="Pfam" id="PF02771"/>
    </source>
</evidence>
<feature type="domain" description="Acyl-CoA dehydrogenase/oxidase N-terminal" evidence="9">
    <location>
        <begin position="6"/>
        <end position="121"/>
    </location>
</feature>
<evidence type="ECO:0000256" key="2">
    <source>
        <dbReference type="ARBA" id="ARBA00009347"/>
    </source>
</evidence>
<evidence type="ECO:0000256" key="5">
    <source>
        <dbReference type="ARBA" id="ARBA00023002"/>
    </source>
</evidence>
<dbReference type="GO" id="GO:0050660">
    <property type="term" value="F:flavin adenine dinucleotide binding"/>
    <property type="evidence" value="ECO:0007669"/>
    <property type="project" value="InterPro"/>
</dbReference>
<sequence length="383" mass="42122">MDLDFSEEQEQFRAELRALLESRLPDDWVGIFHGPDEYLDLSFSITREMAERGWLTQTWPEEYGGRGASNWRQVVLQEETWAYFEPRGGQYMGVNWIGPAIIRFGTDEQKMRFLPRIAAGDVQWAQLFSEPGAGSDLAALRTKATPTGDAFIVNGEKIWTSYGDYAEYGVLLARCEAGSERHAGLVVLLIDMSTPGIEVKPIATPLGKHKLNSVVFTDAVIPADAVLGAPGDGWRVAMASLAFERVGVARYARSTRILGELERLPEADRPEIQRDIATALAGARVAELMSYLVVDMKERGEVPTWQGSAARVHNVTLEQRVSAIADRVLGPMAIVDSHDTAAVEGGEIEDFTRLAPTGTVTAGAYEIQMGIIAQRGLGLERIR</sequence>
<dbReference type="Pfam" id="PF00441">
    <property type="entry name" value="Acyl-CoA_dh_1"/>
    <property type="match status" value="1"/>
</dbReference>
<dbReference type="Proteomes" id="UP000035035">
    <property type="component" value="Unassembled WGS sequence"/>
</dbReference>
<evidence type="ECO:0000256" key="4">
    <source>
        <dbReference type="ARBA" id="ARBA00022827"/>
    </source>
</evidence>
<dbReference type="InterPro" id="IPR009075">
    <property type="entry name" value="AcylCo_DH/oxidase_C"/>
</dbReference>
<dbReference type="PATRIC" id="fig|1423140.3.peg.4244"/>
<dbReference type="InterPro" id="IPR046373">
    <property type="entry name" value="Acyl-CoA_Oxase/DH_mid-dom_sf"/>
</dbReference>
<dbReference type="PANTHER" id="PTHR43292">
    <property type="entry name" value="ACYL-COA DEHYDROGENASE"/>
    <property type="match status" value="1"/>
</dbReference>
<reference evidence="10 11" key="1">
    <citation type="journal article" date="2014" name="Genome Announc.">
        <title>Draft Genome Sequence of Gordonia alkanivorans Strain CGMCC6845, a Halotolerant Hydrocarbon-Degrading Bacterium.</title>
        <authorList>
            <person name="Wang X."/>
            <person name="Jin D."/>
            <person name="Zhou L."/>
            <person name="Wu L."/>
            <person name="An W."/>
            <person name="Zhao L."/>
        </authorList>
    </citation>
    <scope>NUCLEOTIDE SEQUENCE [LARGE SCALE GENOMIC DNA]</scope>
    <source>
        <strain evidence="10 11">CGMCC 6845</strain>
    </source>
</reference>
<dbReference type="InterPro" id="IPR009100">
    <property type="entry name" value="AcylCoA_DH/oxidase_NM_dom_sf"/>
</dbReference>
<accession>W9D668</accession>
<evidence type="ECO:0000256" key="6">
    <source>
        <dbReference type="RuleBase" id="RU362125"/>
    </source>
</evidence>
<dbReference type="PANTHER" id="PTHR43292:SF4">
    <property type="entry name" value="ACYL-COA DEHYDROGENASE FADE34"/>
    <property type="match status" value="1"/>
</dbReference>
<dbReference type="RefSeq" id="WP_035753120.1">
    <property type="nucleotide sequence ID" value="NZ_KI629800.1"/>
</dbReference>
<name>W9D668_9ACTN</name>
<comment type="similarity">
    <text evidence="2 6">Belongs to the acyl-CoA dehydrogenase family.</text>
</comment>
<dbReference type="SUPFAM" id="SSF56645">
    <property type="entry name" value="Acyl-CoA dehydrogenase NM domain-like"/>
    <property type="match status" value="1"/>
</dbReference>
<comment type="cofactor">
    <cofactor evidence="1 6">
        <name>FAD</name>
        <dbReference type="ChEBI" id="CHEBI:57692"/>
    </cofactor>
</comment>
<dbReference type="Pfam" id="PF02770">
    <property type="entry name" value="Acyl-CoA_dh_M"/>
    <property type="match status" value="1"/>
</dbReference>
<dbReference type="AlphaFoldDB" id="W9D668"/>
<dbReference type="GO" id="GO:0005886">
    <property type="term" value="C:plasma membrane"/>
    <property type="evidence" value="ECO:0007669"/>
    <property type="project" value="TreeGrafter"/>
</dbReference>
<dbReference type="GO" id="GO:0016627">
    <property type="term" value="F:oxidoreductase activity, acting on the CH-CH group of donors"/>
    <property type="evidence" value="ECO:0007669"/>
    <property type="project" value="InterPro"/>
</dbReference>
<dbReference type="InterPro" id="IPR037069">
    <property type="entry name" value="AcylCoA_DH/ox_N_sf"/>
</dbReference>
<evidence type="ECO:0000313" key="10">
    <source>
        <dbReference type="EMBL" id="ETA04668.1"/>
    </source>
</evidence>
<dbReference type="SUPFAM" id="SSF47203">
    <property type="entry name" value="Acyl-CoA dehydrogenase C-terminal domain-like"/>
    <property type="match status" value="1"/>
</dbReference>
<evidence type="ECO:0000259" key="7">
    <source>
        <dbReference type="Pfam" id="PF00441"/>
    </source>
</evidence>
<keyword evidence="11" id="KW-1185">Reference proteome</keyword>
<evidence type="ECO:0000259" key="8">
    <source>
        <dbReference type="Pfam" id="PF02770"/>
    </source>
</evidence>
<dbReference type="Gene3D" id="1.20.140.10">
    <property type="entry name" value="Butyryl-CoA Dehydrogenase, subunit A, domain 3"/>
    <property type="match status" value="1"/>
</dbReference>
<keyword evidence="4 6" id="KW-0274">FAD</keyword>
<dbReference type="HOGENOM" id="CLU_018204_9_0_11"/>